<geneLocation type="plasmid" evidence="3 4">
    <name>pTT6-1</name>
</geneLocation>
<keyword evidence="4" id="KW-1185">Reference proteome</keyword>
<reference evidence="3" key="1">
    <citation type="submission" date="2021-02" db="EMBL/GenBank/DDBJ databases">
        <title>Skermanella TT6 skin isolate.</title>
        <authorList>
            <person name="Lee K."/>
            <person name="Ganzorig M."/>
        </authorList>
    </citation>
    <scope>NUCLEOTIDE SEQUENCE</scope>
    <source>
        <strain evidence="3">TT6</strain>
    </source>
</reference>
<dbReference type="Proteomes" id="UP000595197">
    <property type="component" value="Plasmid pTT6-1"/>
</dbReference>
<feature type="signal peptide" evidence="2">
    <location>
        <begin position="1"/>
        <end position="20"/>
    </location>
</feature>
<dbReference type="Pfam" id="PF04956">
    <property type="entry name" value="TrbC"/>
    <property type="match status" value="1"/>
</dbReference>
<proteinExistence type="predicted"/>
<evidence type="ECO:0000256" key="1">
    <source>
        <dbReference type="SAM" id="Phobius"/>
    </source>
</evidence>
<name>A0ABX7BFR4_9PROT</name>
<dbReference type="EMBL" id="CP067421">
    <property type="protein sequence ID" value="QQP93233.1"/>
    <property type="molecule type" value="Genomic_DNA"/>
</dbReference>
<keyword evidence="2" id="KW-0732">Signal</keyword>
<dbReference type="RefSeq" id="WP_201082696.1">
    <property type="nucleotide sequence ID" value="NZ_CP067421.1"/>
</dbReference>
<accession>A0ABX7BFR4</accession>
<keyword evidence="3" id="KW-0614">Plasmid</keyword>
<keyword evidence="1" id="KW-1133">Transmembrane helix</keyword>
<evidence type="ECO:0000256" key="2">
    <source>
        <dbReference type="SAM" id="SignalP"/>
    </source>
</evidence>
<gene>
    <name evidence="3" type="ORF">IGS68_29370</name>
</gene>
<evidence type="ECO:0000313" key="4">
    <source>
        <dbReference type="Proteomes" id="UP000595197"/>
    </source>
</evidence>
<sequence>MKRTAPVALAVLLFAQAAHAAVTAGGGMPYSTGLNTFSTSLRGEIAGILIVIGVIGGVGLWIAGGQLEGMLQTIARVIIGACIVGGVVTFLTTIGVTGAVL</sequence>
<protein>
    <submittedName>
        <fullName evidence="3">TrbC/VirB2 family protein</fullName>
    </submittedName>
</protein>
<dbReference type="InterPro" id="IPR007039">
    <property type="entry name" value="TrbC/VirB2"/>
</dbReference>
<keyword evidence="1" id="KW-0812">Transmembrane</keyword>
<feature type="transmembrane region" description="Helical" evidence="1">
    <location>
        <begin position="75"/>
        <end position="100"/>
    </location>
</feature>
<keyword evidence="1" id="KW-0472">Membrane</keyword>
<feature type="chain" id="PRO_5046562681" evidence="2">
    <location>
        <begin position="21"/>
        <end position="101"/>
    </location>
</feature>
<evidence type="ECO:0000313" key="3">
    <source>
        <dbReference type="EMBL" id="QQP93233.1"/>
    </source>
</evidence>
<feature type="transmembrane region" description="Helical" evidence="1">
    <location>
        <begin position="44"/>
        <end position="63"/>
    </location>
</feature>
<organism evidence="3 4">
    <name type="scientific">Skermanella cutis</name>
    <dbReference type="NCBI Taxonomy" id="2775420"/>
    <lineage>
        <taxon>Bacteria</taxon>
        <taxon>Pseudomonadati</taxon>
        <taxon>Pseudomonadota</taxon>
        <taxon>Alphaproteobacteria</taxon>
        <taxon>Rhodospirillales</taxon>
        <taxon>Azospirillaceae</taxon>
        <taxon>Skermanella</taxon>
    </lineage>
</organism>